<dbReference type="InterPro" id="IPR036770">
    <property type="entry name" value="Ankyrin_rpt-contain_sf"/>
</dbReference>
<name>A0A481Z070_9VIRU</name>
<sequence length="554" mass="62499">METIFYLGKNDLLTFSFSQLRLLAKHNLDVDIKNLDKNTIAWLLAIKLLSSHHVSATMAPAQLWNKYKVSLMPKLKKDIKTNLDESLQLFISADPSANKKYLQWIIESYINDGIKKVEDLNSRVKPALEDFIILLNKKVLKKGTTKWENETNIYNYCGLVGCKKGKFTQSGLEDLLSNYAEILKKIHQQKEQKIKGREEGKLIFETEELKIIQPLTEEAACYYGQGTRWCTAATLAENVFKDYNEQGPLYILLPTQAKYPEEKYQLHFETKSFMNEKDEPIGILYLIERFPDLKNWDKVKNIERQERFKKAVEDGDVDTVKLLLGDERVDPAADNSSAIRISSLNGHADIVKLLLTDGRADPSALDNSAIRLSSQNGHTDVVRSLLANPRVDPTAGDSYAIVWSSQNGYTDVVRLLLDDGRVNPSAKDNVAIRASSNNGHAGVVKLLLADGRVDPAADKNATIVESSEKGHTEVVKSLLMDGRADPTVYYNYAIRMSSKYGHTDVVRLLLADPRVDPTTMYNAAIKQAMEEGHTEIVELLLQDPRVKIKREEIE</sequence>
<dbReference type="Pfam" id="PF12796">
    <property type="entry name" value="Ank_2"/>
    <property type="match status" value="2"/>
</dbReference>
<evidence type="ECO:0000256" key="2">
    <source>
        <dbReference type="ARBA" id="ARBA00023043"/>
    </source>
</evidence>
<keyword evidence="1" id="KW-0677">Repeat</keyword>
<dbReference type="Gene3D" id="1.25.40.20">
    <property type="entry name" value="Ankyrin repeat-containing domain"/>
    <property type="match status" value="3"/>
</dbReference>
<dbReference type="SUPFAM" id="SSF48403">
    <property type="entry name" value="Ankyrin repeat"/>
    <property type="match status" value="1"/>
</dbReference>
<accession>A0A481Z070</accession>
<keyword evidence="2" id="KW-0040">ANK repeat</keyword>
<dbReference type="EMBL" id="MK500377">
    <property type="protein sequence ID" value="QBK88174.1"/>
    <property type="molecule type" value="Genomic_DNA"/>
</dbReference>
<dbReference type="Pfam" id="PF00023">
    <property type="entry name" value="Ank"/>
    <property type="match status" value="1"/>
</dbReference>
<dbReference type="InterPro" id="IPR002110">
    <property type="entry name" value="Ankyrin_rpt"/>
</dbReference>
<organism evidence="3">
    <name type="scientific">Marseillevirus LCMAC202</name>
    <dbReference type="NCBI Taxonomy" id="2506606"/>
    <lineage>
        <taxon>Viruses</taxon>
        <taxon>Varidnaviria</taxon>
        <taxon>Bamfordvirae</taxon>
        <taxon>Nucleocytoviricota</taxon>
        <taxon>Megaviricetes</taxon>
        <taxon>Pimascovirales</taxon>
        <taxon>Pimascovirales incertae sedis</taxon>
        <taxon>Marseilleviridae</taxon>
    </lineage>
</organism>
<gene>
    <name evidence="3" type="ORF">LCMAC202_05360</name>
</gene>
<proteinExistence type="predicted"/>
<evidence type="ECO:0000313" key="3">
    <source>
        <dbReference type="EMBL" id="QBK88174.1"/>
    </source>
</evidence>
<dbReference type="PANTHER" id="PTHR44207:SF1">
    <property type="entry name" value="SURFACE ANTIGEN BSPA-LIKE"/>
    <property type="match status" value="1"/>
</dbReference>
<reference evidence="3" key="1">
    <citation type="journal article" date="2019" name="MBio">
        <title>Virus Genomes from Deep Sea Sediments Expand the Ocean Megavirome and Support Independent Origins of Viral Gigantism.</title>
        <authorList>
            <person name="Backstrom D."/>
            <person name="Yutin N."/>
            <person name="Jorgensen S.L."/>
            <person name="Dharamshi J."/>
            <person name="Homa F."/>
            <person name="Zaremba-Niedwiedzka K."/>
            <person name="Spang A."/>
            <person name="Wolf Y.I."/>
            <person name="Koonin E.V."/>
            <person name="Ettema T.J."/>
        </authorList>
    </citation>
    <scope>NUCLEOTIDE SEQUENCE</scope>
</reference>
<dbReference type="SMART" id="SM00248">
    <property type="entry name" value="ANK"/>
    <property type="match status" value="8"/>
</dbReference>
<protein>
    <submittedName>
        <fullName evidence="3">Ankyrin repeat protein</fullName>
    </submittedName>
</protein>
<dbReference type="PANTHER" id="PTHR44207">
    <property type="entry name" value="SURFACE ANTIGEN BSPA-LIKE-RELATED"/>
    <property type="match status" value="1"/>
</dbReference>
<evidence type="ECO:0000256" key="1">
    <source>
        <dbReference type="ARBA" id="ARBA00022737"/>
    </source>
</evidence>